<dbReference type="SUPFAM" id="SSF55785">
    <property type="entry name" value="PYP-like sensor domain (PAS domain)"/>
    <property type="match status" value="1"/>
</dbReference>
<sequence length="559" mass="59692">MHEDCGRDDGDAASTHAILTGALDGVAACSADGRITEFNPVAQSMYGWGREEALGRDLVELLMPAADRDAKRRAIGAHLAGEDSGLVGHRVDVLGLRRSGELFPLELSVIDLGRDPGRFVIFMRDVSERHRAEQRLRELAELDGLTGLANRATFTGALAVACSAEERGSVMLLDLDSFKLVNDTLGHRAGDECLHHVADVLRSRTRQGDLVARVGGDEFAVLLPTIPPAAARRIGQDLLRLLRERPLVLGSRPVRVSASIGIAALSPGEPPEEVLHRADAAMYQAKQAGRDRVAVFSDVAGAARITSAHAGQAQRLRNVLADDGLVLWAQPIVEARTGAVRCVELLARLADGGGGVLMPAAFLPAAERFDLVQRLDAQVVTAAAALLRRADAAGVAAPLLHVNLSGRSLSDDGVLETIEEQLGNVDAAHFVFEVTETAAVTQLDTAVRFARRLAAMGCGLALDDFGAGYASFTYLKHLPVQLVKIDGEFVRGILTDRLDRAVVRAAVSVAMDMGYLTVAEYVENAELLAEVRGFEVDLVQGFHLGRPQRAEVVLGLEPA</sequence>
<dbReference type="CDD" id="cd01948">
    <property type="entry name" value="EAL"/>
    <property type="match status" value="1"/>
</dbReference>
<feature type="domain" description="PAS" evidence="1">
    <location>
        <begin position="11"/>
        <end position="82"/>
    </location>
</feature>
<feature type="domain" description="EAL" evidence="2">
    <location>
        <begin position="309"/>
        <end position="559"/>
    </location>
</feature>
<dbReference type="FunFam" id="3.30.70.270:FF:000001">
    <property type="entry name" value="Diguanylate cyclase domain protein"/>
    <property type="match status" value="1"/>
</dbReference>
<dbReference type="NCBIfam" id="TIGR00254">
    <property type="entry name" value="GGDEF"/>
    <property type="match status" value="1"/>
</dbReference>
<gene>
    <name evidence="4" type="ORF">CLV92_11145</name>
</gene>
<keyword evidence="5" id="KW-1185">Reference proteome</keyword>
<dbReference type="InterPro" id="IPR035965">
    <property type="entry name" value="PAS-like_dom_sf"/>
</dbReference>
<name>A0A2S6IFZ0_9ACTN</name>
<dbReference type="InterPro" id="IPR000014">
    <property type="entry name" value="PAS"/>
</dbReference>
<evidence type="ECO:0000313" key="4">
    <source>
        <dbReference type="EMBL" id="PPK93128.1"/>
    </source>
</evidence>
<evidence type="ECO:0000259" key="1">
    <source>
        <dbReference type="PROSITE" id="PS50112"/>
    </source>
</evidence>
<dbReference type="SMART" id="SM00091">
    <property type="entry name" value="PAS"/>
    <property type="match status" value="1"/>
</dbReference>
<dbReference type="Gene3D" id="3.20.20.450">
    <property type="entry name" value="EAL domain"/>
    <property type="match status" value="1"/>
</dbReference>
<dbReference type="AlphaFoldDB" id="A0A2S6IFZ0"/>
<dbReference type="CDD" id="cd01949">
    <property type="entry name" value="GGDEF"/>
    <property type="match status" value="1"/>
</dbReference>
<dbReference type="PROSITE" id="PS50112">
    <property type="entry name" value="PAS"/>
    <property type="match status" value="1"/>
</dbReference>
<dbReference type="GO" id="GO:0006355">
    <property type="term" value="P:regulation of DNA-templated transcription"/>
    <property type="evidence" value="ECO:0007669"/>
    <property type="project" value="InterPro"/>
</dbReference>
<protein>
    <submittedName>
        <fullName evidence="4">PAS domain S-box-containing protein/diguanylate cyclase (GGDEF)-like protein</fullName>
    </submittedName>
</protein>
<accession>A0A2S6IFZ0</accession>
<dbReference type="PROSITE" id="PS50883">
    <property type="entry name" value="EAL"/>
    <property type="match status" value="1"/>
</dbReference>
<reference evidence="4 5" key="1">
    <citation type="submission" date="2018-02" db="EMBL/GenBank/DDBJ databases">
        <title>Genomic Encyclopedia of Archaeal and Bacterial Type Strains, Phase II (KMG-II): from individual species to whole genera.</title>
        <authorList>
            <person name="Goeker M."/>
        </authorList>
    </citation>
    <scope>NUCLEOTIDE SEQUENCE [LARGE SCALE GENOMIC DNA]</scope>
    <source>
        <strain evidence="4 5">DSM 22857</strain>
    </source>
</reference>
<organism evidence="4 5">
    <name type="scientific">Kineococcus xinjiangensis</name>
    <dbReference type="NCBI Taxonomy" id="512762"/>
    <lineage>
        <taxon>Bacteria</taxon>
        <taxon>Bacillati</taxon>
        <taxon>Actinomycetota</taxon>
        <taxon>Actinomycetes</taxon>
        <taxon>Kineosporiales</taxon>
        <taxon>Kineosporiaceae</taxon>
        <taxon>Kineococcus</taxon>
    </lineage>
</organism>
<dbReference type="CDD" id="cd00130">
    <property type="entry name" value="PAS"/>
    <property type="match status" value="1"/>
</dbReference>
<dbReference type="PANTHER" id="PTHR44757:SF2">
    <property type="entry name" value="BIOFILM ARCHITECTURE MAINTENANCE PROTEIN MBAA"/>
    <property type="match status" value="1"/>
</dbReference>
<dbReference type="Pfam" id="PF00989">
    <property type="entry name" value="PAS"/>
    <property type="match status" value="1"/>
</dbReference>
<feature type="domain" description="GGDEF" evidence="3">
    <location>
        <begin position="166"/>
        <end position="298"/>
    </location>
</feature>
<dbReference type="SMART" id="SM00052">
    <property type="entry name" value="EAL"/>
    <property type="match status" value="1"/>
</dbReference>
<dbReference type="OrthoDB" id="23692at2"/>
<dbReference type="Gene3D" id="3.30.70.270">
    <property type="match status" value="1"/>
</dbReference>
<dbReference type="InterPro" id="IPR043128">
    <property type="entry name" value="Rev_trsase/Diguanyl_cyclase"/>
</dbReference>
<dbReference type="Proteomes" id="UP000239485">
    <property type="component" value="Unassembled WGS sequence"/>
</dbReference>
<dbReference type="Pfam" id="PF00990">
    <property type="entry name" value="GGDEF"/>
    <property type="match status" value="1"/>
</dbReference>
<dbReference type="Pfam" id="PF00563">
    <property type="entry name" value="EAL"/>
    <property type="match status" value="1"/>
</dbReference>
<dbReference type="InterPro" id="IPR013767">
    <property type="entry name" value="PAS_fold"/>
</dbReference>
<evidence type="ECO:0000259" key="2">
    <source>
        <dbReference type="PROSITE" id="PS50883"/>
    </source>
</evidence>
<proteinExistence type="predicted"/>
<dbReference type="SUPFAM" id="SSF141868">
    <property type="entry name" value="EAL domain-like"/>
    <property type="match status" value="1"/>
</dbReference>
<evidence type="ECO:0000259" key="3">
    <source>
        <dbReference type="PROSITE" id="PS50887"/>
    </source>
</evidence>
<dbReference type="InterPro" id="IPR029787">
    <property type="entry name" value="Nucleotide_cyclase"/>
</dbReference>
<dbReference type="InterPro" id="IPR000160">
    <property type="entry name" value="GGDEF_dom"/>
</dbReference>
<evidence type="ECO:0000313" key="5">
    <source>
        <dbReference type="Proteomes" id="UP000239485"/>
    </source>
</evidence>
<dbReference type="InterPro" id="IPR052155">
    <property type="entry name" value="Biofilm_reg_signaling"/>
</dbReference>
<dbReference type="Gene3D" id="3.30.450.20">
    <property type="entry name" value="PAS domain"/>
    <property type="match status" value="1"/>
</dbReference>
<dbReference type="EMBL" id="PTJD01000011">
    <property type="protein sequence ID" value="PPK93128.1"/>
    <property type="molecule type" value="Genomic_DNA"/>
</dbReference>
<comment type="caution">
    <text evidence="4">The sequence shown here is derived from an EMBL/GenBank/DDBJ whole genome shotgun (WGS) entry which is preliminary data.</text>
</comment>
<dbReference type="InterPro" id="IPR001633">
    <property type="entry name" value="EAL_dom"/>
</dbReference>
<dbReference type="PROSITE" id="PS50887">
    <property type="entry name" value="GGDEF"/>
    <property type="match status" value="1"/>
</dbReference>
<dbReference type="InterPro" id="IPR035919">
    <property type="entry name" value="EAL_sf"/>
</dbReference>
<dbReference type="SUPFAM" id="SSF55073">
    <property type="entry name" value="Nucleotide cyclase"/>
    <property type="match status" value="1"/>
</dbReference>
<dbReference type="SMART" id="SM00267">
    <property type="entry name" value="GGDEF"/>
    <property type="match status" value="1"/>
</dbReference>
<dbReference type="PANTHER" id="PTHR44757">
    <property type="entry name" value="DIGUANYLATE CYCLASE DGCP"/>
    <property type="match status" value="1"/>
</dbReference>
<dbReference type="RefSeq" id="WP_158257266.1">
    <property type="nucleotide sequence ID" value="NZ_PTJD01000011.1"/>
</dbReference>
<dbReference type="NCBIfam" id="TIGR00229">
    <property type="entry name" value="sensory_box"/>
    <property type="match status" value="1"/>
</dbReference>